<proteinExistence type="predicted"/>
<feature type="transmembrane region" description="Helical" evidence="1">
    <location>
        <begin position="27"/>
        <end position="46"/>
    </location>
</feature>
<evidence type="ECO:0008006" key="4">
    <source>
        <dbReference type="Google" id="ProtNLM"/>
    </source>
</evidence>
<keyword evidence="1" id="KW-1133">Transmembrane helix</keyword>
<reference evidence="3" key="1">
    <citation type="journal article" date="2019" name="Int. J. Syst. Evol. Microbiol.">
        <title>The Global Catalogue of Microorganisms (GCM) 10K type strain sequencing project: providing services to taxonomists for standard genome sequencing and annotation.</title>
        <authorList>
            <consortium name="The Broad Institute Genomics Platform"/>
            <consortium name="The Broad Institute Genome Sequencing Center for Infectious Disease"/>
            <person name="Wu L."/>
            <person name="Ma J."/>
        </authorList>
    </citation>
    <scope>NUCLEOTIDE SEQUENCE [LARGE SCALE GENOMIC DNA]</scope>
    <source>
        <strain evidence="3">KCTC 52165</strain>
    </source>
</reference>
<keyword evidence="3" id="KW-1185">Reference proteome</keyword>
<sequence length="66" mass="6827">MEPVEPVFVTTVQITPEGAPIMKPSRLAPIAVLACALALVACANTIRGAGKDIKSTAHAVEDTVNQ</sequence>
<evidence type="ECO:0000313" key="2">
    <source>
        <dbReference type="EMBL" id="MFC3208023.1"/>
    </source>
</evidence>
<name>A0ABV7KCI2_9HYPH</name>
<organism evidence="2 3">
    <name type="scientific">Aquamicrobium soli</name>
    <dbReference type="NCBI Taxonomy" id="1811518"/>
    <lineage>
        <taxon>Bacteria</taxon>
        <taxon>Pseudomonadati</taxon>
        <taxon>Pseudomonadota</taxon>
        <taxon>Alphaproteobacteria</taxon>
        <taxon>Hyphomicrobiales</taxon>
        <taxon>Phyllobacteriaceae</taxon>
        <taxon>Aquamicrobium</taxon>
    </lineage>
</organism>
<keyword evidence="1" id="KW-0812">Transmembrane</keyword>
<protein>
    <recommendedName>
        <fullName evidence="4">Entericidin EcnAB</fullName>
    </recommendedName>
</protein>
<evidence type="ECO:0000313" key="3">
    <source>
        <dbReference type="Proteomes" id="UP001595583"/>
    </source>
</evidence>
<keyword evidence="1" id="KW-0472">Membrane</keyword>
<dbReference type="EMBL" id="JBHRTK010000016">
    <property type="protein sequence ID" value="MFC3208023.1"/>
    <property type="molecule type" value="Genomic_DNA"/>
</dbReference>
<gene>
    <name evidence="2" type="ORF">ACFOHJ_17510</name>
</gene>
<accession>A0ABV7KCI2</accession>
<comment type="caution">
    <text evidence="2">The sequence shown here is derived from an EMBL/GenBank/DDBJ whole genome shotgun (WGS) entry which is preliminary data.</text>
</comment>
<dbReference type="Proteomes" id="UP001595583">
    <property type="component" value="Unassembled WGS sequence"/>
</dbReference>
<evidence type="ECO:0000256" key="1">
    <source>
        <dbReference type="SAM" id="Phobius"/>
    </source>
</evidence>